<feature type="domain" description="tRNA(Ile)-lysidine/2-thiocytidine synthase N-terminal" evidence="2">
    <location>
        <begin position="42"/>
        <end position="207"/>
    </location>
</feature>
<evidence type="ECO:0000313" key="4">
    <source>
        <dbReference type="EMBL" id="QQR29621.1"/>
    </source>
</evidence>
<reference evidence="3" key="1">
    <citation type="journal article" date="2017" name="Genome Announc.">
        <title>High-Quality Whole-Genome Sequences of the Oligo-Mouse-Microbiota Bacterial Community.</title>
        <authorList>
            <person name="Garzetti D."/>
            <person name="Brugiroux S."/>
            <person name="Bunk B."/>
            <person name="Pukall R."/>
            <person name="McCoy K.D."/>
            <person name="Macpherson A.J."/>
            <person name="Stecher B."/>
        </authorList>
    </citation>
    <scope>NUCLEOTIDE SEQUENCE</scope>
    <source>
        <strain evidence="3">KB18</strain>
    </source>
</reference>
<dbReference type="GO" id="GO:0016740">
    <property type="term" value="F:transferase activity"/>
    <property type="evidence" value="ECO:0007669"/>
    <property type="project" value="UniProtKB-KW"/>
</dbReference>
<dbReference type="SUPFAM" id="SSF52402">
    <property type="entry name" value="Adenine nucleotide alpha hydrolases-like"/>
    <property type="match status" value="1"/>
</dbReference>
<dbReference type="GO" id="GO:0008033">
    <property type="term" value="P:tRNA processing"/>
    <property type="evidence" value="ECO:0007669"/>
    <property type="project" value="InterPro"/>
</dbReference>
<evidence type="ECO:0000313" key="5">
    <source>
        <dbReference type="Proteomes" id="UP000196710"/>
    </source>
</evidence>
<reference evidence="4 6" key="3">
    <citation type="submission" date="2020-11" db="EMBL/GenBank/DDBJ databases">
        <title>Closed and high quality bacterial genomes of the OMM12 community.</title>
        <authorList>
            <person name="Marbouty M."/>
            <person name="Lamy-Besnier Q."/>
            <person name="Debarbieux L."/>
            <person name="Koszul R."/>
        </authorList>
    </citation>
    <scope>NUCLEOTIDE SEQUENCE [LARGE SCALE GENOMIC DNA]</scope>
    <source>
        <strain evidence="4 6">KB18</strain>
    </source>
</reference>
<evidence type="ECO:0000259" key="2">
    <source>
        <dbReference type="Pfam" id="PF01171"/>
    </source>
</evidence>
<dbReference type="PIRSF" id="PIRSF004976">
    <property type="entry name" value="ATPase_YdaO"/>
    <property type="match status" value="1"/>
</dbReference>
<organism evidence="4 6">
    <name type="scientific">Acutalibacter muris</name>
    <dbReference type="NCBI Taxonomy" id="1796620"/>
    <lineage>
        <taxon>Bacteria</taxon>
        <taxon>Bacillati</taxon>
        <taxon>Bacillota</taxon>
        <taxon>Clostridia</taxon>
        <taxon>Eubacteriales</taxon>
        <taxon>Acutalibacteraceae</taxon>
        <taxon>Acutalibacter</taxon>
    </lineage>
</organism>
<dbReference type="InterPro" id="IPR014729">
    <property type="entry name" value="Rossmann-like_a/b/a_fold"/>
</dbReference>
<reference evidence="5" key="2">
    <citation type="submission" date="2017-05" db="EMBL/GenBank/DDBJ databases">
        <title>Improved OligoMM genomes.</title>
        <authorList>
            <person name="Garzetti D."/>
        </authorList>
    </citation>
    <scope>NUCLEOTIDE SEQUENCE [LARGE SCALE GENOMIC DNA]</scope>
    <source>
        <strain evidence="5">KB18</strain>
    </source>
</reference>
<gene>
    <name evidence="3" type="ORF">ADH66_06430</name>
    <name evidence="4" type="ORF">I5Q82_16530</name>
</gene>
<dbReference type="Proteomes" id="UP000596035">
    <property type="component" value="Chromosome"/>
</dbReference>
<dbReference type="Proteomes" id="UP000196710">
    <property type="component" value="Chromosome"/>
</dbReference>
<dbReference type="RefSeq" id="WP_066534195.1">
    <property type="nucleotide sequence ID" value="NZ_CP021422.1"/>
</dbReference>
<dbReference type="PANTHER" id="PTHR43686:SF1">
    <property type="entry name" value="AMINOTRAN_5 DOMAIN-CONTAINING PROTEIN"/>
    <property type="match status" value="1"/>
</dbReference>
<evidence type="ECO:0000313" key="3">
    <source>
        <dbReference type="EMBL" id="ASB40329.1"/>
    </source>
</evidence>
<name>A0A1Z2XPH6_9FIRM</name>
<dbReference type="EMBL" id="CP021422">
    <property type="protein sequence ID" value="ASB40329.1"/>
    <property type="molecule type" value="Genomic_DNA"/>
</dbReference>
<proteinExistence type="predicted"/>
<accession>A0A1Z2XPH6</accession>
<dbReference type="Gene3D" id="3.40.50.620">
    <property type="entry name" value="HUPs"/>
    <property type="match status" value="1"/>
</dbReference>
<dbReference type="KEGG" id="amur:ADH66_06430"/>
<dbReference type="CDD" id="cd24138">
    <property type="entry name" value="TtcA-like"/>
    <property type="match status" value="1"/>
</dbReference>
<dbReference type="PANTHER" id="PTHR43686">
    <property type="entry name" value="SULFURTRANSFERASE-RELATED"/>
    <property type="match status" value="1"/>
</dbReference>
<keyword evidence="1" id="KW-0808">Transferase</keyword>
<protein>
    <submittedName>
        <fullName evidence="4">tRNA 2-thiocytidine biosynthesis protein TtcA</fullName>
    </submittedName>
    <submittedName>
        <fullName evidence="3">tRNA 2-thiocytidine(32) synthetase TtcA</fullName>
    </submittedName>
</protein>
<evidence type="ECO:0000256" key="1">
    <source>
        <dbReference type="ARBA" id="ARBA00022679"/>
    </source>
</evidence>
<dbReference type="InterPro" id="IPR035107">
    <property type="entry name" value="tRNA_thiolation_TtcA_Ctu1"/>
</dbReference>
<sequence>MRRELEPHEQAERSIIKKYRRELWGPFIAALKRYSLIESGDKIAVCISGGKDSMLLSKLMQLLERVSDVPFGLEFVVMDPGYNPENRRRIEENAELLRVPIKIFETDVFKVANNTEKNPCYLCARMRRGYLYRFAKDLGCNKIALGHHQSDVVETTLLGMFYGGQLQGMMPKLRSRNFPGMELIRPMYCIREEDVLSWRRYNNLEFIGCACRFTESAARDTGRSKRQEIKELLLELQKQDPDIEKRIFNSIHSVCLDTFPGYIQGGEEHSFLERYGKNQGDA</sequence>
<dbReference type="Pfam" id="PF01171">
    <property type="entry name" value="ATP_bind_3"/>
    <property type="match status" value="1"/>
</dbReference>
<dbReference type="EMBL" id="CP065321">
    <property type="protein sequence ID" value="QQR29621.1"/>
    <property type="molecule type" value="Genomic_DNA"/>
</dbReference>
<keyword evidence="5" id="KW-1185">Reference proteome</keyword>
<dbReference type="InterPro" id="IPR011063">
    <property type="entry name" value="TilS/TtcA_N"/>
</dbReference>
<evidence type="ECO:0000313" key="6">
    <source>
        <dbReference type="Proteomes" id="UP000596035"/>
    </source>
</evidence>
<dbReference type="AlphaFoldDB" id="A0A1Z2XPH6"/>